<reference evidence="2" key="1">
    <citation type="journal article" date="2013" name="Nat. Genet.">
        <title>The draft genomes of soft-shell turtle and green sea turtle yield insights into the development and evolution of the turtle-specific body plan.</title>
        <authorList>
            <person name="Wang Z."/>
            <person name="Pascual-Anaya J."/>
            <person name="Zadissa A."/>
            <person name="Li W."/>
            <person name="Niimura Y."/>
            <person name="Huang Z."/>
            <person name="Li C."/>
            <person name="White S."/>
            <person name="Xiong Z."/>
            <person name="Fang D."/>
            <person name="Wang B."/>
            <person name="Ming Y."/>
            <person name="Chen Y."/>
            <person name="Zheng Y."/>
            <person name="Kuraku S."/>
            <person name="Pignatelli M."/>
            <person name="Herrero J."/>
            <person name="Beal K."/>
            <person name="Nozawa M."/>
            <person name="Li Q."/>
            <person name="Wang J."/>
            <person name="Zhang H."/>
            <person name="Yu L."/>
            <person name="Shigenobu S."/>
            <person name="Wang J."/>
            <person name="Liu J."/>
            <person name="Flicek P."/>
            <person name="Searle S."/>
            <person name="Wang J."/>
            <person name="Kuratani S."/>
            <person name="Yin Y."/>
            <person name="Aken B."/>
            <person name="Zhang G."/>
            <person name="Irie N."/>
        </authorList>
    </citation>
    <scope>NUCLEOTIDE SEQUENCE [LARGE SCALE GENOMIC DNA]</scope>
</reference>
<protein>
    <submittedName>
        <fullName evidence="1">Uncharacterized protein</fullName>
    </submittedName>
</protein>
<sequence>MQHLTREKLISTQKSKENKAPPWLAAELLEKRSVKELHLSEALHLPILGQCTWAEQTNMAATLKPVIKHHVHYPAVYAAPEPGKVKLAIRSRTSCSVHAGALLRFWDSIMVTSADELCTHLQLATLTKQEMKFKSLWAFACLRGQGICVENAVQSGHNGALWDSSRRPIPSNCIHTTPNSTLQGRFQH</sequence>
<evidence type="ECO:0000313" key="2">
    <source>
        <dbReference type="Proteomes" id="UP000031443"/>
    </source>
</evidence>
<dbReference type="AlphaFoldDB" id="M7CE77"/>
<dbReference type="EMBL" id="KB517583">
    <property type="protein sequence ID" value="EMP39122.1"/>
    <property type="molecule type" value="Genomic_DNA"/>
</dbReference>
<keyword evidence="2" id="KW-1185">Reference proteome</keyword>
<evidence type="ECO:0000313" key="1">
    <source>
        <dbReference type="EMBL" id="EMP39122.1"/>
    </source>
</evidence>
<accession>M7CE77</accession>
<dbReference type="Proteomes" id="UP000031443">
    <property type="component" value="Unassembled WGS sequence"/>
</dbReference>
<name>M7CE77_CHEMY</name>
<organism evidence="1 2">
    <name type="scientific">Chelonia mydas</name>
    <name type="common">Green sea-turtle</name>
    <name type="synonym">Chelonia agassizi</name>
    <dbReference type="NCBI Taxonomy" id="8469"/>
    <lineage>
        <taxon>Eukaryota</taxon>
        <taxon>Metazoa</taxon>
        <taxon>Chordata</taxon>
        <taxon>Craniata</taxon>
        <taxon>Vertebrata</taxon>
        <taxon>Euteleostomi</taxon>
        <taxon>Archelosauria</taxon>
        <taxon>Testudinata</taxon>
        <taxon>Testudines</taxon>
        <taxon>Cryptodira</taxon>
        <taxon>Durocryptodira</taxon>
        <taxon>Americhelydia</taxon>
        <taxon>Chelonioidea</taxon>
        <taxon>Cheloniidae</taxon>
        <taxon>Chelonia</taxon>
    </lineage>
</organism>
<proteinExistence type="predicted"/>
<gene>
    <name evidence="1" type="ORF">UY3_03696</name>
</gene>